<dbReference type="AlphaFoldDB" id="L7JXB9"/>
<dbReference type="OMA" id="CNDHRAT"/>
<dbReference type="Proteomes" id="UP000011185">
    <property type="component" value="Unassembled WGS sequence"/>
</dbReference>
<evidence type="ECO:0000313" key="2">
    <source>
        <dbReference type="Proteomes" id="UP000011185"/>
    </source>
</evidence>
<gene>
    <name evidence="1" type="ORF">THOM_0955</name>
</gene>
<evidence type="ECO:0000313" key="1">
    <source>
        <dbReference type="EMBL" id="ELQ76079.1"/>
    </source>
</evidence>
<dbReference type="HOGENOM" id="CLU_1778870_0_0_1"/>
<accession>L7JXB9</accession>
<reference evidence="1 2" key="1">
    <citation type="journal article" date="2012" name="PLoS Pathog.">
        <title>The genome of the obligate intracellular parasite Trachipleistophora hominis: new insights into microsporidian genome dynamics and reductive evolution.</title>
        <authorList>
            <person name="Heinz E."/>
            <person name="Williams T.A."/>
            <person name="Nakjang S."/>
            <person name="Noel C.J."/>
            <person name="Swan D.C."/>
            <person name="Goldberg A.V."/>
            <person name="Harris S.R."/>
            <person name="Weinmaier T."/>
            <person name="Markert S."/>
            <person name="Becher D."/>
            <person name="Bernhardt J."/>
            <person name="Dagan T."/>
            <person name="Hacker C."/>
            <person name="Lucocq J.M."/>
            <person name="Schweder T."/>
            <person name="Rattei T."/>
            <person name="Hall N."/>
            <person name="Hirt R.P."/>
            <person name="Embley T.M."/>
        </authorList>
    </citation>
    <scope>NUCLEOTIDE SEQUENCE [LARGE SCALE GENOMIC DNA]</scope>
</reference>
<proteinExistence type="predicted"/>
<dbReference type="VEuPathDB" id="MicrosporidiaDB:THOM_0955"/>
<sequence length="169" mass="19426">VINYELQWYKYKIISFPYVGGKKLIAFYESLATNKLMKPAGTNKKCNNIKKLIDLFDGQAMANIKGMVAYDNYKANKIVVAAVDERTKKIEAQIVVQPDQQAIEIECCNVLDKKNKSLEHTKITSGKVMMVEEIACNDHRATKKTTKKRVSFEMTCNKVYVYKKIEWVD</sequence>
<dbReference type="OrthoDB" id="10502424at2759"/>
<dbReference type="EMBL" id="JH993878">
    <property type="protein sequence ID" value="ELQ76079.1"/>
    <property type="molecule type" value="Genomic_DNA"/>
</dbReference>
<name>L7JXB9_TRAHO</name>
<keyword evidence="2" id="KW-1185">Reference proteome</keyword>
<organism evidence="1 2">
    <name type="scientific">Trachipleistophora hominis</name>
    <name type="common">Microsporidian parasite</name>
    <dbReference type="NCBI Taxonomy" id="72359"/>
    <lineage>
        <taxon>Eukaryota</taxon>
        <taxon>Fungi</taxon>
        <taxon>Fungi incertae sedis</taxon>
        <taxon>Microsporidia</taxon>
        <taxon>Pleistophoridae</taxon>
        <taxon>Trachipleistophora</taxon>
    </lineage>
</organism>
<protein>
    <submittedName>
        <fullName evidence="1">Uncharacterized protein</fullName>
    </submittedName>
</protein>
<dbReference type="InParanoid" id="L7JXB9"/>
<feature type="non-terminal residue" evidence="1">
    <location>
        <position position="1"/>
    </location>
</feature>